<feature type="region of interest" description="Disordered" evidence="1">
    <location>
        <begin position="48"/>
        <end position="103"/>
    </location>
</feature>
<evidence type="ECO:0000313" key="2">
    <source>
        <dbReference type="EnsemblPlants" id="Bo18950s010.1"/>
    </source>
</evidence>
<sequence length="103" mass="12097">ALRKTLWYKSKFRKWINLDKPRTIQEALHKAMDNIIVEEETIVLSQKHKVVRPSSKDVDPKGKKKNSRNGKYVHHEGEDLQGAHNYVINSDQGRTMDNTWTRN</sequence>
<reference evidence="2" key="2">
    <citation type="submission" date="2015-06" db="UniProtKB">
        <authorList>
            <consortium name="EnsemblPlants"/>
        </authorList>
    </citation>
    <scope>IDENTIFICATION</scope>
</reference>
<accession>A0A0D3A0M1</accession>
<dbReference type="AlphaFoldDB" id="A0A0D3A0M1"/>
<dbReference type="HOGENOM" id="CLU_142488_0_0_1"/>
<protein>
    <submittedName>
        <fullName evidence="2">Uncharacterized protein</fullName>
    </submittedName>
</protein>
<feature type="compositionally biased region" description="Polar residues" evidence="1">
    <location>
        <begin position="87"/>
        <end position="103"/>
    </location>
</feature>
<evidence type="ECO:0000313" key="3">
    <source>
        <dbReference type="Proteomes" id="UP000032141"/>
    </source>
</evidence>
<feature type="compositionally biased region" description="Basic residues" evidence="1">
    <location>
        <begin position="62"/>
        <end position="72"/>
    </location>
</feature>
<proteinExistence type="predicted"/>
<name>A0A0D3A0M1_BRAOL</name>
<dbReference type="Proteomes" id="UP000032141">
    <property type="component" value="Unassembled WGS sequence"/>
</dbReference>
<dbReference type="Gramene" id="Bo18950s010.1">
    <property type="protein sequence ID" value="Bo18950s010.1"/>
    <property type="gene ID" value="Bo18950s010"/>
</dbReference>
<dbReference type="eggNOG" id="KOG0017">
    <property type="taxonomic scope" value="Eukaryota"/>
</dbReference>
<reference evidence="2" key="1">
    <citation type="journal article" date="2014" name="Genome Biol.">
        <title>Transcriptome and methylome profiling reveals relics of genome dominance in the mesopolyploid Brassica oleracea.</title>
        <authorList>
            <person name="Parkin I.A."/>
            <person name="Koh C."/>
            <person name="Tang H."/>
            <person name="Robinson S.J."/>
            <person name="Kagale S."/>
            <person name="Clarke W.E."/>
            <person name="Town C.D."/>
            <person name="Nixon J."/>
            <person name="Krishnakumar V."/>
            <person name="Bidwell S.L."/>
            <person name="Denoeud F."/>
            <person name="Belcram H."/>
            <person name="Links M.G."/>
            <person name="Just J."/>
            <person name="Clarke C."/>
            <person name="Bender T."/>
            <person name="Huebert T."/>
            <person name="Mason A.S."/>
            <person name="Pires J.C."/>
            <person name="Barker G."/>
            <person name="Moore J."/>
            <person name="Walley P.G."/>
            <person name="Manoli S."/>
            <person name="Batley J."/>
            <person name="Edwards D."/>
            <person name="Nelson M.N."/>
            <person name="Wang X."/>
            <person name="Paterson A.H."/>
            <person name="King G."/>
            <person name="Bancroft I."/>
            <person name="Chalhoub B."/>
            <person name="Sharpe A.G."/>
        </authorList>
    </citation>
    <scope>NUCLEOTIDE SEQUENCE [LARGE SCALE GENOMIC DNA]</scope>
    <source>
        <strain evidence="2">cv. TO1000</strain>
    </source>
</reference>
<organism evidence="2 3">
    <name type="scientific">Brassica oleracea var. oleracea</name>
    <dbReference type="NCBI Taxonomy" id="109376"/>
    <lineage>
        <taxon>Eukaryota</taxon>
        <taxon>Viridiplantae</taxon>
        <taxon>Streptophyta</taxon>
        <taxon>Embryophyta</taxon>
        <taxon>Tracheophyta</taxon>
        <taxon>Spermatophyta</taxon>
        <taxon>Magnoliopsida</taxon>
        <taxon>eudicotyledons</taxon>
        <taxon>Gunneridae</taxon>
        <taxon>Pentapetalae</taxon>
        <taxon>rosids</taxon>
        <taxon>malvids</taxon>
        <taxon>Brassicales</taxon>
        <taxon>Brassicaceae</taxon>
        <taxon>Brassiceae</taxon>
        <taxon>Brassica</taxon>
    </lineage>
</organism>
<evidence type="ECO:0000256" key="1">
    <source>
        <dbReference type="SAM" id="MobiDB-lite"/>
    </source>
</evidence>
<dbReference type="EnsemblPlants" id="Bo18950s010.1">
    <property type="protein sequence ID" value="Bo18950s010.1"/>
    <property type="gene ID" value="Bo18950s010"/>
</dbReference>
<keyword evidence="3" id="KW-1185">Reference proteome</keyword>